<proteinExistence type="predicted"/>
<keyword evidence="3" id="KW-0808">Transferase</keyword>
<reference evidence="3 4" key="1">
    <citation type="submission" date="2016-10" db="EMBL/GenBank/DDBJ databases">
        <authorList>
            <person name="Varghese N."/>
            <person name="Submissions S."/>
        </authorList>
    </citation>
    <scope>NUCLEOTIDE SEQUENCE [LARGE SCALE GENOMIC DNA]</scope>
    <source>
        <strain evidence="3 4">DSM 1741</strain>
    </source>
</reference>
<dbReference type="InterPro" id="IPR001296">
    <property type="entry name" value="Glyco_trans_1"/>
</dbReference>
<dbReference type="Pfam" id="PF00534">
    <property type="entry name" value="Glycos_transf_1"/>
    <property type="match status" value="1"/>
</dbReference>
<dbReference type="PANTHER" id="PTHR12526:SF630">
    <property type="entry name" value="GLYCOSYLTRANSFERASE"/>
    <property type="match status" value="1"/>
</dbReference>
<gene>
    <name evidence="3" type="ORF">SAMN05421830_10610</name>
</gene>
<feature type="domain" description="Glycosyltransferase subfamily 4-like N-terminal" evidence="2">
    <location>
        <begin position="42"/>
        <end position="153"/>
    </location>
</feature>
<comment type="caution">
    <text evidence="3">The sequence shown here is derived from an EMBL/GenBank/DDBJ whole genome shotgun (WGS) entry which is preliminary data.</text>
</comment>
<dbReference type="PANTHER" id="PTHR12526">
    <property type="entry name" value="GLYCOSYLTRANSFERASE"/>
    <property type="match status" value="1"/>
</dbReference>
<evidence type="ECO:0000259" key="1">
    <source>
        <dbReference type="Pfam" id="PF00534"/>
    </source>
</evidence>
<evidence type="ECO:0000259" key="2">
    <source>
        <dbReference type="Pfam" id="PF13439"/>
    </source>
</evidence>
<feature type="domain" description="Glycosyl transferase family 1" evidence="1">
    <location>
        <begin position="161"/>
        <end position="329"/>
    </location>
</feature>
<accession>A0A8G2C330</accession>
<name>A0A8G2C330_DESNO</name>
<dbReference type="Pfam" id="PF13439">
    <property type="entry name" value="Glyco_transf_4"/>
    <property type="match status" value="1"/>
</dbReference>
<evidence type="ECO:0000313" key="3">
    <source>
        <dbReference type="EMBL" id="SFL76093.1"/>
    </source>
</evidence>
<dbReference type="Gene3D" id="3.40.50.2000">
    <property type="entry name" value="Glycogen Phosphorylase B"/>
    <property type="match status" value="2"/>
</dbReference>
<evidence type="ECO:0000313" key="4">
    <source>
        <dbReference type="Proteomes" id="UP000199581"/>
    </source>
</evidence>
<dbReference type="InterPro" id="IPR028098">
    <property type="entry name" value="Glyco_trans_4-like_N"/>
</dbReference>
<dbReference type="GO" id="GO:0016757">
    <property type="term" value="F:glycosyltransferase activity"/>
    <property type="evidence" value="ECO:0007669"/>
    <property type="project" value="InterPro"/>
</dbReference>
<protein>
    <submittedName>
        <fullName evidence="3">Glycosyltransferase involved in cell wall bisynthesis</fullName>
    </submittedName>
</protein>
<dbReference type="SUPFAM" id="SSF53756">
    <property type="entry name" value="UDP-Glycosyltransferase/glycogen phosphorylase"/>
    <property type="match status" value="1"/>
</dbReference>
<organism evidence="3 4">
    <name type="scientific">Desulfomicrobium norvegicum (strain DSM 1741 / NCIMB 8310)</name>
    <name type="common">Desulfovibrio baculatus (strain Norway 4)</name>
    <name type="synonym">Desulfovibrio desulfuricans (strain Norway 4)</name>
    <dbReference type="NCBI Taxonomy" id="52561"/>
    <lineage>
        <taxon>Bacteria</taxon>
        <taxon>Pseudomonadati</taxon>
        <taxon>Thermodesulfobacteriota</taxon>
        <taxon>Desulfovibrionia</taxon>
        <taxon>Desulfovibrionales</taxon>
        <taxon>Desulfomicrobiaceae</taxon>
        <taxon>Desulfomicrobium</taxon>
    </lineage>
</organism>
<dbReference type="Proteomes" id="UP000199581">
    <property type="component" value="Unassembled WGS sequence"/>
</dbReference>
<dbReference type="AlphaFoldDB" id="A0A8G2C330"/>
<dbReference type="EMBL" id="FOTO01000006">
    <property type="protein sequence ID" value="SFL76093.1"/>
    <property type="molecule type" value="Genomic_DNA"/>
</dbReference>
<keyword evidence="4" id="KW-1185">Reference proteome</keyword>
<sequence length="357" mass="40078">MLAVRLCAEILRQRPEYNINLISLYDPISTVVYDEALSSGVKIHSLGKKKGFDLIVVIRLLKMLLLIRPDVIHTHLAGLRYSIFASIFFINAVKVHTVHNIAKYECSKYVQYFHKLAFKYLGWQPVALSKEVKKSIHDVYGVNSPIVMNGIKVDESLNILDRDQFKQILGIPVDKLVLISIGRLCEQKNQILLLDAFNEVFKKVECALLLVGEDAMGGHYQKSLKDKLSSFSESVRSNVLFLGSRGDIPDLLNVSDVFVLSSDWEGVPLTLLESMGAKVPVVCTSVGGIPDVIEHEKDGLLVPKGDKVKLADAILRVLQVELPIASLKNNAWDKFQQRYSIECTANGYFKIYKNLFT</sequence>